<proteinExistence type="inferred from homology"/>
<comment type="similarity">
    <text evidence="2">Belongs to the tryptophan 2-monooxygenase family.</text>
</comment>
<evidence type="ECO:0000259" key="7">
    <source>
        <dbReference type="Pfam" id="PF01593"/>
    </source>
</evidence>
<reference evidence="9" key="1">
    <citation type="journal article" date="2019" name="Int. J. Syst. Evol. Microbiol.">
        <title>The Global Catalogue of Microorganisms (GCM) 10K type strain sequencing project: providing services to taxonomists for standard genome sequencing and annotation.</title>
        <authorList>
            <consortium name="The Broad Institute Genomics Platform"/>
            <consortium name="The Broad Institute Genome Sequencing Center for Infectious Disease"/>
            <person name="Wu L."/>
            <person name="Ma J."/>
        </authorList>
    </citation>
    <scope>NUCLEOTIDE SEQUENCE [LARGE SCALE GENOMIC DNA]</scope>
    <source>
        <strain evidence="9">KCTC 42964</strain>
    </source>
</reference>
<evidence type="ECO:0000313" key="8">
    <source>
        <dbReference type="EMBL" id="MFC3228497.1"/>
    </source>
</evidence>
<evidence type="ECO:0000256" key="6">
    <source>
        <dbReference type="ARBA" id="ARBA00047321"/>
    </source>
</evidence>
<dbReference type="InterPro" id="IPR050281">
    <property type="entry name" value="Flavin_monoamine_oxidase"/>
</dbReference>
<evidence type="ECO:0000256" key="5">
    <source>
        <dbReference type="ARBA" id="ARBA00023070"/>
    </source>
</evidence>
<keyword evidence="9" id="KW-1185">Reference proteome</keyword>
<dbReference type="Gene3D" id="3.50.50.60">
    <property type="entry name" value="FAD/NAD(P)-binding domain"/>
    <property type="match status" value="1"/>
</dbReference>
<evidence type="ECO:0000256" key="1">
    <source>
        <dbReference type="ARBA" id="ARBA00004814"/>
    </source>
</evidence>
<dbReference type="Proteomes" id="UP001595528">
    <property type="component" value="Unassembled WGS sequence"/>
</dbReference>
<keyword evidence="5" id="KW-0073">Auxin biosynthesis</keyword>
<evidence type="ECO:0000313" key="9">
    <source>
        <dbReference type="Proteomes" id="UP001595528"/>
    </source>
</evidence>
<feature type="domain" description="Amine oxidase" evidence="7">
    <location>
        <begin position="160"/>
        <end position="409"/>
    </location>
</feature>
<accession>A0ABV7L2I3</accession>
<organism evidence="8 9">
    <name type="scientific">Marinibaculum pumilum</name>
    <dbReference type="NCBI Taxonomy" id="1766165"/>
    <lineage>
        <taxon>Bacteria</taxon>
        <taxon>Pseudomonadati</taxon>
        <taxon>Pseudomonadota</taxon>
        <taxon>Alphaproteobacteria</taxon>
        <taxon>Rhodospirillales</taxon>
        <taxon>Rhodospirillaceae</taxon>
        <taxon>Marinibaculum</taxon>
    </lineage>
</organism>
<comment type="caution">
    <text evidence="8">The sequence shown here is derived from an EMBL/GenBank/DDBJ whole genome shotgun (WGS) entry which is preliminary data.</text>
</comment>
<dbReference type="EC" id="1.13.12.3" evidence="3"/>
<comment type="catalytic activity">
    <reaction evidence="6">
        <text>L-tryptophan + O2 = indole-3-acetamide + CO2 + H2O</text>
        <dbReference type="Rhea" id="RHEA:16165"/>
        <dbReference type="ChEBI" id="CHEBI:15377"/>
        <dbReference type="ChEBI" id="CHEBI:15379"/>
        <dbReference type="ChEBI" id="CHEBI:16031"/>
        <dbReference type="ChEBI" id="CHEBI:16526"/>
        <dbReference type="ChEBI" id="CHEBI:57912"/>
        <dbReference type="EC" id="1.13.12.3"/>
    </reaction>
</comment>
<evidence type="ECO:0000256" key="3">
    <source>
        <dbReference type="ARBA" id="ARBA00012535"/>
    </source>
</evidence>
<protein>
    <recommendedName>
        <fullName evidence="4">Tryptophan 2-monooxygenase</fullName>
        <ecNumber evidence="3">1.13.12.3</ecNumber>
    </recommendedName>
</protein>
<dbReference type="SUPFAM" id="SSF54373">
    <property type="entry name" value="FAD-linked reductases, C-terminal domain"/>
    <property type="match status" value="1"/>
</dbReference>
<dbReference type="RefSeq" id="WP_379901663.1">
    <property type="nucleotide sequence ID" value="NZ_JBHRTR010000028.1"/>
</dbReference>
<evidence type="ECO:0000256" key="4">
    <source>
        <dbReference type="ARBA" id="ARBA00017871"/>
    </source>
</evidence>
<name>A0ABV7L2I3_9PROT</name>
<evidence type="ECO:0000256" key="2">
    <source>
        <dbReference type="ARBA" id="ARBA00005833"/>
    </source>
</evidence>
<comment type="pathway">
    <text evidence="1">Plant hormone metabolism; auxin biosynthesis.</text>
</comment>
<sequence>MAIDILVLGAGAAGIAAARRLAGLGRSCLVLEAGPAAGGRARTDRATFGLPVDLGCHWLHAPAHNPLRGLADRLGHRYEATGQPLRHAAPGGGWLGNRAVQARGAYHARCRDRILAAARAGEDRPVAELLDTPAEDALQASFESDFIAKWGVAPEAASSLDYARYVDEGGDLPVTDGLGALIGRLAEGLPLRLGTAVTAVRLVSPAGIRAETAAGTVEARAAILTMSTGVLQAEAIRFDPPLPAWKLDAIAGLPMGHCNKIVLAFERQVFDLPDHCLVLPAGAAHEAVELLLRPGGRPVAIALYSGPLGRDLAVAGAAAMAEDCIDRLAALFGSALRARVAPGRLIADWDAAPFVRGYVAAALPGRADARIDLARPVEDRLFFAGEAASTRFMGDLHGAWLSGIAAAEAADRALAAGGS</sequence>
<dbReference type="PANTHER" id="PTHR10742:SF410">
    <property type="entry name" value="LYSINE-SPECIFIC HISTONE DEMETHYLASE 2"/>
    <property type="match status" value="1"/>
</dbReference>
<dbReference type="PRINTS" id="PR00420">
    <property type="entry name" value="RNGMNOXGNASE"/>
</dbReference>
<dbReference type="EMBL" id="JBHRTR010000028">
    <property type="protein sequence ID" value="MFC3228497.1"/>
    <property type="molecule type" value="Genomic_DNA"/>
</dbReference>
<feature type="domain" description="Amine oxidase" evidence="7">
    <location>
        <begin position="13"/>
        <end position="75"/>
    </location>
</feature>
<dbReference type="SUPFAM" id="SSF51905">
    <property type="entry name" value="FAD/NAD(P)-binding domain"/>
    <property type="match status" value="1"/>
</dbReference>
<gene>
    <name evidence="8" type="ORF">ACFOGJ_14730</name>
</gene>
<dbReference type="InterPro" id="IPR002937">
    <property type="entry name" value="Amino_oxidase"/>
</dbReference>
<dbReference type="PANTHER" id="PTHR10742">
    <property type="entry name" value="FLAVIN MONOAMINE OXIDASE"/>
    <property type="match status" value="1"/>
</dbReference>
<dbReference type="InterPro" id="IPR036188">
    <property type="entry name" value="FAD/NAD-bd_sf"/>
</dbReference>
<dbReference type="Pfam" id="PF01593">
    <property type="entry name" value="Amino_oxidase"/>
    <property type="match status" value="2"/>
</dbReference>